<dbReference type="AlphaFoldDB" id="M9U4Q0"/>
<protein>
    <submittedName>
        <fullName evidence="2">Uncharacterized protein</fullName>
    </submittedName>
</protein>
<feature type="transmembrane region" description="Helical" evidence="1">
    <location>
        <begin position="12"/>
        <end position="33"/>
    </location>
</feature>
<organism>
    <name type="scientific">Saccharolobus islandicus LAL14/1</name>
    <dbReference type="NCBI Taxonomy" id="1241935"/>
    <lineage>
        <taxon>Archaea</taxon>
        <taxon>Thermoproteota</taxon>
        <taxon>Thermoprotei</taxon>
        <taxon>Sulfolobales</taxon>
        <taxon>Sulfolobaceae</taxon>
        <taxon>Saccharolobus</taxon>
    </lineage>
</organism>
<sequence>MFGNFINGILPVFLIFFYQTSSFLLNYTIYYSLSLLYSGISLFVTEKYKEGNILTVVLLFRGRTFIEVS</sequence>
<accession>M9U4Q0</accession>
<keyword evidence="1" id="KW-1133">Transmembrane helix</keyword>
<dbReference type="EMBL" id="CP003928">
    <property type="protein sequence ID" value="AGJ61969.1"/>
    <property type="molecule type" value="Genomic_DNA"/>
</dbReference>
<evidence type="ECO:0000313" key="2">
    <source>
        <dbReference type="EMBL" id="AGJ61969.1"/>
    </source>
</evidence>
<reference evidence="2 3" key="1">
    <citation type="journal article" date="2013" name="Open Biol.">
        <title>Genomics and genetics of Sulfolobus islandicus LAL14/1, a model hyperthermophilic archaeon.</title>
        <authorList>
            <person name="Jaubert C."/>
            <person name="Danioux C."/>
            <person name="Oberto J."/>
            <person name="Cortez D."/>
            <person name="Bize A."/>
            <person name="Krupovic M."/>
            <person name="She Q."/>
            <person name="Forterre P."/>
            <person name="Prangishvili D."/>
            <person name="Sezonov G."/>
        </authorList>
    </citation>
    <scope>NUCLEOTIDE SEQUENCE [LARGE SCALE GENOMIC DNA]</scope>
    <source>
        <strain evidence="2">LAL14/1</strain>
    </source>
</reference>
<dbReference type="KEGG" id="sic:SiL_0498"/>
<evidence type="ECO:0000256" key="1">
    <source>
        <dbReference type="SAM" id="Phobius"/>
    </source>
</evidence>
<keyword evidence="1" id="KW-0472">Membrane</keyword>
<proteinExistence type="predicted"/>
<keyword evidence="1" id="KW-0812">Transmembrane</keyword>
<dbReference type="Proteomes" id="UP000013006">
    <property type="component" value="Chromosome"/>
</dbReference>
<dbReference type="HOGENOM" id="CLU_2766284_0_0_2"/>
<name>M9U4Q0_SACIS</name>
<gene>
    <name evidence="2" type="ORF">SiL_0498</name>
</gene>
<evidence type="ECO:0000313" key="3">
    <source>
        <dbReference type="Proteomes" id="UP000013006"/>
    </source>
</evidence>